<evidence type="ECO:0000313" key="2">
    <source>
        <dbReference type="Proteomes" id="UP000433406"/>
    </source>
</evidence>
<protein>
    <submittedName>
        <fullName evidence="1">Uncharacterized protein</fullName>
    </submittedName>
</protein>
<evidence type="ECO:0000313" key="1">
    <source>
        <dbReference type="EMBL" id="MTB96800.1"/>
    </source>
</evidence>
<gene>
    <name evidence="1" type="ORF">GGQ22_17125</name>
</gene>
<name>A0A6I3JF71_9ACTN</name>
<dbReference type="Proteomes" id="UP000433406">
    <property type="component" value="Unassembled WGS sequence"/>
</dbReference>
<sequence length="49" mass="5714">MNDQHALIEREAHHQITERVARASTPRVRASRRHQVAQGLRRFADRLDG</sequence>
<proteinExistence type="predicted"/>
<dbReference type="RefSeq" id="WP_154612558.1">
    <property type="nucleotide sequence ID" value="NZ_CP053660.1"/>
</dbReference>
<organism evidence="1 2">
    <name type="scientific">Nocardioides marmotae</name>
    <dbReference type="NCBI Taxonomy" id="2663857"/>
    <lineage>
        <taxon>Bacteria</taxon>
        <taxon>Bacillati</taxon>
        <taxon>Actinomycetota</taxon>
        <taxon>Actinomycetes</taxon>
        <taxon>Propionibacteriales</taxon>
        <taxon>Nocardioidaceae</taxon>
        <taxon>Nocardioides</taxon>
    </lineage>
</organism>
<dbReference type="AlphaFoldDB" id="A0A6I3JF71"/>
<dbReference type="EMBL" id="WLCI01000018">
    <property type="protein sequence ID" value="MTB96800.1"/>
    <property type="molecule type" value="Genomic_DNA"/>
</dbReference>
<comment type="caution">
    <text evidence="1">The sequence shown here is derived from an EMBL/GenBank/DDBJ whole genome shotgun (WGS) entry which is preliminary data.</text>
</comment>
<accession>A0A6I3JF71</accession>
<reference evidence="1 2" key="1">
    <citation type="submission" date="2019-10" db="EMBL/GenBank/DDBJ databases">
        <title>Nocardioides novel species isolated from the excrement of Marmot.</title>
        <authorList>
            <person name="Zhang G."/>
        </authorList>
    </citation>
    <scope>NUCLEOTIDE SEQUENCE [LARGE SCALE GENOMIC DNA]</scope>
    <source>
        <strain evidence="2">zg-579</strain>
    </source>
</reference>
<keyword evidence="2" id="KW-1185">Reference proteome</keyword>